<evidence type="ECO:0000256" key="12">
    <source>
        <dbReference type="SAM" id="Phobius"/>
    </source>
</evidence>
<proteinExistence type="inferred from homology"/>
<evidence type="ECO:0000256" key="4">
    <source>
        <dbReference type="ARBA" id="ARBA00022692"/>
    </source>
</evidence>
<protein>
    <recommendedName>
        <fullName evidence="17">G-protein coupled receptors family 2 profile 2 domain-containing protein</fullName>
    </recommendedName>
</protein>
<dbReference type="InterPro" id="IPR001879">
    <property type="entry name" value="GPCR_2_extracellular_dom"/>
</dbReference>
<organism evidence="15 16">
    <name type="scientific">Tigriopus californicus</name>
    <name type="common">Marine copepod</name>
    <dbReference type="NCBI Taxonomy" id="6832"/>
    <lineage>
        <taxon>Eukaryota</taxon>
        <taxon>Metazoa</taxon>
        <taxon>Ecdysozoa</taxon>
        <taxon>Arthropoda</taxon>
        <taxon>Crustacea</taxon>
        <taxon>Multicrustacea</taxon>
        <taxon>Hexanauplia</taxon>
        <taxon>Copepoda</taxon>
        <taxon>Harpacticoida</taxon>
        <taxon>Harpacticidae</taxon>
        <taxon>Tigriopus</taxon>
    </lineage>
</organism>
<keyword evidence="4 12" id="KW-0812">Transmembrane</keyword>
<dbReference type="AlphaFoldDB" id="A0A553PN26"/>
<evidence type="ECO:0000256" key="10">
    <source>
        <dbReference type="ARBA" id="ARBA00023224"/>
    </source>
</evidence>
<evidence type="ECO:0008006" key="17">
    <source>
        <dbReference type="Google" id="ProtNLM"/>
    </source>
</evidence>
<dbReference type="PROSITE" id="PS50227">
    <property type="entry name" value="G_PROTEIN_RECEP_F2_3"/>
    <property type="match status" value="1"/>
</dbReference>
<reference evidence="15 16" key="1">
    <citation type="journal article" date="2018" name="Nat. Ecol. Evol.">
        <title>Genomic signatures of mitonuclear coevolution across populations of Tigriopus californicus.</title>
        <authorList>
            <person name="Barreto F.S."/>
            <person name="Watson E.T."/>
            <person name="Lima T.G."/>
            <person name="Willett C.S."/>
            <person name="Edmands S."/>
            <person name="Li W."/>
            <person name="Burton R.S."/>
        </authorList>
    </citation>
    <scope>NUCLEOTIDE SEQUENCE [LARGE SCALE GENOMIC DNA]</scope>
    <source>
        <strain evidence="15 16">San Diego</strain>
    </source>
</reference>
<evidence type="ECO:0000256" key="3">
    <source>
        <dbReference type="ARBA" id="ARBA00022475"/>
    </source>
</evidence>
<feature type="transmembrane region" description="Helical" evidence="12">
    <location>
        <begin position="263"/>
        <end position="283"/>
    </location>
</feature>
<name>A0A553PN26_TIGCA</name>
<dbReference type="Gene3D" id="4.10.1240.10">
    <property type="entry name" value="GPCR, family 2, extracellular hormone receptor domain"/>
    <property type="match status" value="1"/>
</dbReference>
<dbReference type="GO" id="GO:0005886">
    <property type="term" value="C:plasma membrane"/>
    <property type="evidence" value="ECO:0007669"/>
    <property type="project" value="UniProtKB-SubCell"/>
</dbReference>
<dbReference type="InterPro" id="IPR017983">
    <property type="entry name" value="GPCR_2_secretin-like_CS"/>
</dbReference>
<gene>
    <name evidence="15" type="ORF">TCAL_12626</name>
</gene>
<evidence type="ECO:0000256" key="6">
    <source>
        <dbReference type="ARBA" id="ARBA00023040"/>
    </source>
</evidence>
<feature type="transmembrane region" description="Helical" evidence="12">
    <location>
        <begin position="290"/>
        <end position="309"/>
    </location>
</feature>
<evidence type="ECO:0000259" key="14">
    <source>
        <dbReference type="PROSITE" id="PS50261"/>
    </source>
</evidence>
<dbReference type="GO" id="GO:0007188">
    <property type="term" value="P:adenylate cyclase-modulating G protein-coupled receptor signaling pathway"/>
    <property type="evidence" value="ECO:0007669"/>
    <property type="project" value="TreeGrafter"/>
</dbReference>
<evidence type="ECO:0000256" key="11">
    <source>
        <dbReference type="SAM" id="MobiDB-lite"/>
    </source>
</evidence>
<keyword evidence="7 12" id="KW-0472">Membrane</keyword>
<keyword evidence="5 12" id="KW-1133">Transmembrane helix</keyword>
<keyword evidence="6" id="KW-0297">G-protein coupled receptor</keyword>
<comment type="subcellular location">
    <subcellularLocation>
        <location evidence="1">Cell membrane</location>
        <topology evidence="1">Multi-pass membrane protein</topology>
    </subcellularLocation>
</comment>
<dbReference type="InterPro" id="IPR050332">
    <property type="entry name" value="GPCR_2"/>
</dbReference>
<dbReference type="SUPFAM" id="SSF111418">
    <property type="entry name" value="Hormone receptor domain"/>
    <property type="match status" value="1"/>
</dbReference>
<dbReference type="InterPro" id="IPR036445">
    <property type="entry name" value="GPCR_2_extracell_dom_sf"/>
</dbReference>
<keyword evidence="8" id="KW-0675">Receptor</keyword>
<evidence type="ECO:0000256" key="7">
    <source>
        <dbReference type="ARBA" id="ARBA00023136"/>
    </source>
</evidence>
<evidence type="ECO:0000313" key="15">
    <source>
        <dbReference type="EMBL" id="TRY79091.1"/>
    </source>
</evidence>
<sequence length="564" mass="63594">MALGDLPKTLEAVIMSTTFSSTSEGTTLSPHEEPSKCPTEIQYDDPSFCPSVYDGFVCWPATPAGQNVALPCPKGVPGLVENNFVSRHCLNNGRWFSCKSASPDQLNTTSSLIADNDTGWTNFSSCLTESTRKLMKDLNYEAGCPKDNLQDDSENKILIAKFSRVLEVMGYSLSFLVLFFALITFCYFRKLRKHRVTRIHMNLFASMILQCFIRLIIYIDQFVVREDGFTITAASNVSMKGIDNTPFLCQTFYTLIEYGKTAMFLWMFIEGVILYHMTTVAYSRGPANQNVFYFCGWLIPIPLTLIWAFTAFDKSDGSHCGQGYSLQSNYWIFEGPRVFFILLNVLIIMNVSRVLFMHLQGNEESTDVNQIRKSLKSLLFLLPLLGITNVLHHLWPNPLRGSWISFAIWSILTHFLYSFQGIFVACVYFLFDKKVKSTLYTFWILKVTLRDRAGSHSMVAPDRRPNFSEAHNPAATPGTTVGVVMNAPISAHQNGKSREKSHLEGDLIPMKTSTVTSLKTNAKGSKSSPKRRATILRTVEPRVKKRSSITTLKPPARMLSSFRV</sequence>
<evidence type="ECO:0000256" key="1">
    <source>
        <dbReference type="ARBA" id="ARBA00004651"/>
    </source>
</evidence>
<evidence type="ECO:0000256" key="5">
    <source>
        <dbReference type="ARBA" id="ARBA00022989"/>
    </source>
</evidence>
<dbReference type="Gene3D" id="1.20.1070.10">
    <property type="entry name" value="Rhodopsin 7-helix transmembrane proteins"/>
    <property type="match status" value="1"/>
</dbReference>
<dbReference type="Pfam" id="PF00002">
    <property type="entry name" value="7tm_2"/>
    <property type="match status" value="1"/>
</dbReference>
<feature type="transmembrane region" description="Helical" evidence="12">
    <location>
        <begin position="200"/>
        <end position="219"/>
    </location>
</feature>
<keyword evidence="3" id="KW-1003">Cell membrane</keyword>
<evidence type="ECO:0000256" key="2">
    <source>
        <dbReference type="ARBA" id="ARBA00005314"/>
    </source>
</evidence>
<dbReference type="OMA" id="IMLEPEG"/>
<evidence type="ECO:0000256" key="8">
    <source>
        <dbReference type="ARBA" id="ARBA00023170"/>
    </source>
</evidence>
<dbReference type="PROSITE" id="PS50261">
    <property type="entry name" value="G_PROTEIN_RECEP_F2_4"/>
    <property type="match status" value="1"/>
</dbReference>
<dbReference type="Proteomes" id="UP000318571">
    <property type="component" value="Chromosome 6"/>
</dbReference>
<dbReference type="PRINTS" id="PR00249">
    <property type="entry name" value="GPCRSECRETIN"/>
</dbReference>
<dbReference type="SMART" id="SM00008">
    <property type="entry name" value="HormR"/>
    <property type="match status" value="1"/>
</dbReference>
<dbReference type="InterPro" id="IPR000832">
    <property type="entry name" value="GPCR_2_secretin-like"/>
</dbReference>
<keyword evidence="10" id="KW-0807">Transducer</keyword>
<dbReference type="EMBL" id="VCGU01000002">
    <property type="protein sequence ID" value="TRY79091.1"/>
    <property type="molecule type" value="Genomic_DNA"/>
</dbReference>
<feature type="transmembrane region" description="Helical" evidence="12">
    <location>
        <begin position="168"/>
        <end position="188"/>
    </location>
</feature>
<feature type="region of interest" description="Disordered" evidence="11">
    <location>
        <begin position="544"/>
        <end position="564"/>
    </location>
</feature>
<evidence type="ECO:0000313" key="16">
    <source>
        <dbReference type="Proteomes" id="UP000318571"/>
    </source>
</evidence>
<dbReference type="GO" id="GO:0008528">
    <property type="term" value="F:G protein-coupled peptide receptor activity"/>
    <property type="evidence" value="ECO:0007669"/>
    <property type="project" value="TreeGrafter"/>
</dbReference>
<comment type="similarity">
    <text evidence="2">Belongs to the G-protein coupled receptor 2 family.</text>
</comment>
<keyword evidence="16" id="KW-1185">Reference proteome</keyword>
<feature type="transmembrane region" description="Helical" evidence="12">
    <location>
        <begin position="338"/>
        <end position="356"/>
    </location>
</feature>
<dbReference type="Pfam" id="PF02793">
    <property type="entry name" value="HRM"/>
    <property type="match status" value="1"/>
</dbReference>
<dbReference type="InterPro" id="IPR017981">
    <property type="entry name" value="GPCR_2-like_7TM"/>
</dbReference>
<keyword evidence="9" id="KW-0325">Glycoprotein</keyword>
<dbReference type="PANTHER" id="PTHR45620:SF17">
    <property type="entry name" value="PDF RECEPTOR"/>
    <property type="match status" value="1"/>
</dbReference>
<dbReference type="STRING" id="6832.A0A553PN26"/>
<feature type="domain" description="G-protein coupled receptors family 2 profile 2" evidence="14">
    <location>
        <begin position="163"/>
        <end position="432"/>
    </location>
</feature>
<feature type="domain" description="G-protein coupled receptors family 2 profile 1" evidence="13">
    <location>
        <begin position="36"/>
        <end position="130"/>
    </location>
</feature>
<accession>A0A553PN26</accession>
<evidence type="ECO:0000259" key="13">
    <source>
        <dbReference type="PROSITE" id="PS50227"/>
    </source>
</evidence>
<feature type="transmembrane region" description="Helical" evidence="12">
    <location>
        <begin position="407"/>
        <end position="431"/>
    </location>
</feature>
<dbReference type="OrthoDB" id="5967113at2759"/>
<dbReference type="PANTHER" id="PTHR45620">
    <property type="entry name" value="PDF RECEPTOR-LIKE PROTEIN-RELATED"/>
    <property type="match status" value="1"/>
</dbReference>
<feature type="transmembrane region" description="Helical" evidence="12">
    <location>
        <begin position="377"/>
        <end position="395"/>
    </location>
</feature>
<evidence type="ECO:0000256" key="9">
    <source>
        <dbReference type="ARBA" id="ARBA00023180"/>
    </source>
</evidence>
<dbReference type="PROSITE" id="PS00649">
    <property type="entry name" value="G_PROTEIN_RECEP_F2_1"/>
    <property type="match status" value="1"/>
</dbReference>
<comment type="caution">
    <text evidence="15">The sequence shown here is derived from an EMBL/GenBank/DDBJ whole genome shotgun (WGS) entry which is preliminary data.</text>
</comment>
<dbReference type="GO" id="GO:0007166">
    <property type="term" value="P:cell surface receptor signaling pathway"/>
    <property type="evidence" value="ECO:0007669"/>
    <property type="project" value="InterPro"/>
</dbReference>